<keyword evidence="3" id="KW-1185">Reference proteome</keyword>
<dbReference type="EMBL" id="FOUA01000001">
    <property type="protein sequence ID" value="SFL62353.1"/>
    <property type="molecule type" value="Genomic_DNA"/>
</dbReference>
<dbReference type="OrthoDB" id="9792690at2"/>
<reference evidence="3 4" key="1">
    <citation type="submission" date="2016-10" db="EMBL/GenBank/DDBJ databases">
        <authorList>
            <person name="de Groot N.N."/>
        </authorList>
    </citation>
    <scope>NUCLEOTIDE SEQUENCE [LARGE SCALE GENOMIC DNA]</scope>
    <source>
        <strain evidence="2 3">CGMCC 1.9095</strain>
        <strain evidence="1 4">DSM 22558</strain>
    </source>
</reference>
<evidence type="ECO:0000313" key="2">
    <source>
        <dbReference type="EMBL" id="SFL62353.1"/>
    </source>
</evidence>
<gene>
    <name evidence="2" type="ORF">SAMN04487855_0415</name>
    <name evidence="1" type="ORF">SAMN05216589_1211</name>
</gene>
<dbReference type="Proteomes" id="UP000186599">
    <property type="component" value="Unassembled WGS sequence"/>
</dbReference>
<dbReference type="RefSeq" id="WP_074778352.1">
    <property type="nucleotide sequence ID" value="NZ_FOGN01000001.1"/>
</dbReference>
<evidence type="ECO:0008006" key="5">
    <source>
        <dbReference type="Google" id="ProtNLM"/>
    </source>
</evidence>
<protein>
    <recommendedName>
        <fullName evidence="5">Capsular biosynthesis protein</fullName>
    </recommendedName>
</protein>
<name>A0A1I4J856_9GAMM</name>
<evidence type="ECO:0000313" key="4">
    <source>
        <dbReference type="Proteomes" id="UP000186904"/>
    </source>
</evidence>
<dbReference type="AlphaFoldDB" id="A0A1I4J856"/>
<sequence length="526" mass="60105">MFNKLKKYLLVTKDDKILKDLTARISAGQTGGGAKNILFDCTHIYYPKWNVKHAFIVASKHNAGHAVEAFNPSMMYFWYGWKFMVFNLVRKISRKDRNLISALGIQKKADFGPLSLGELRDAIGAASQTYKMIESKKDLINLDVMGVKVGDLVYDTYLKWFRKPTVQVKSLRMRFLLVFAYVYAKKVNKLLCGNDYSEVYLTHAVYMGYGFMARFALNLGVDVYVVQNTRGTFIEQLSEDHPFQTPRFVKFKEISEGLDAAERKKGRELAKLRLERRLSGIVDETIYYMKKSGYSDKQTGWLASQVLPYPGRPKTVLFLHCFFDSPHIYRSMLFVDFFEWLDCVLSLCERNKINVFVKEHPNALPGNEKIVAFFKDKYRSAVFVDAQVSNSNFFIGDISLALTVYGTMAHEFAYQGIPVLNAGDNPHVAYGFSLTPKSVNDYESMLLALALGETVFTPDKNEVLDYFYISYLRKRWNACPFFDEKIGSKGTVKDSYSTFLCGLADEDISVIYDEVDTLLKSCTHVG</sequence>
<proteinExistence type="predicted"/>
<dbReference type="Proteomes" id="UP000186904">
    <property type="component" value="Unassembled WGS sequence"/>
</dbReference>
<evidence type="ECO:0000313" key="1">
    <source>
        <dbReference type="EMBL" id="SER65443.1"/>
    </source>
</evidence>
<evidence type="ECO:0000313" key="3">
    <source>
        <dbReference type="Proteomes" id="UP000186599"/>
    </source>
</evidence>
<dbReference type="EMBL" id="FOGN01000001">
    <property type="protein sequence ID" value="SER65443.1"/>
    <property type="molecule type" value="Genomic_DNA"/>
</dbReference>
<organism evidence="2 3">
    <name type="scientific">Halopseudomonas bauzanensis</name>
    <dbReference type="NCBI Taxonomy" id="653930"/>
    <lineage>
        <taxon>Bacteria</taxon>
        <taxon>Pseudomonadati</taxon>
        <taxon>Pseudomonadota</taxon>
        <taxon>Gammaproteobacteria</taxon>
        <taxon>Pseudomonadales</taxon>
        <taxon>Pseudomonadaceae</taxon>
        <taxon>Halopseudomonas</taxon>
    </lineage>
</organism>
<dbReference type="STRING" id="653930.SAMN05216589_1211"/>
<accession>A0A1I4J856</accession>